<gene>
    <name evidence="2" type="ORF">R3P38DRAFT_3178720</name>
</gene>
<sequence>MPTTNYTIEDISPLIQYSPAGAWSAGDKAQDPQASKYSDGTFTLSTAKGSSASLTFTGNHVWIFGAKRGNHGLYSVTIDKTTTQHDGFSGTDVFADLFDSGSLSQGSHTIVITNQQNDTKKPFLDVDYITWSTDSPTDPKKSVQLDDKASQFSYQPANAWKSDLPSDMSGFQGNSGHVTQSKDASAKLSFSGDTVALFGPVGPKLGPYAIKIDGKSVGTFNANNQNYAAQVALYHGDGLGSGDHTLEFINQPTSSTQFLAVDFAQVAALPSSSSASSLSSTSSTSASASASASSSSSAGHEPMSGVKLGGFIAAGIAAVCLALTIVGLIYRQINRRKMRRKVGGGTSDVAAFTNAQGAISLSAVNSRDTQLHDSETAHLLHSRR</sequence>
<accession>A0AAW0CT86</accession>
<reference evidence="2 3" key="1">
    <citation type="journal article" date="2024" name="J Genomics">
        <title>Draft genome sequencing and assembly of Favolaschia claudopus CIRM-BRFM 2984 isolated from oak limbs.</title>
        <authorList>
            <person name="Navarro D."/>
            <person name="Drula E."/>
            <person name="Chaduli D."/>
            <person name="Cazenave R."/>
            <person name="Ahrendt S."/>
            <person name="Wang J."/>
            <person name="Lipzen A."/>
            <person name="Daum C."/>
            <person name="Barry K."/>
            <person name="Grigoriev I.V."/>
            <person name="Favel A."/>
            <person name="Rosso M.N."/>
            <person name="Martin F."/>
        </authorList>
    </citation>
    <scope>NUCLEOTIDE SEQUENCE [LARGE SCALE GENOMIC DNA]</scope>
    <source>
        <strain evidence="2 3">CIRM-BRFM 2984</strain>
    </source>
</reference>
<dbReference type="EMBL" id="JAWWNJ010000013">
    <property type="protein sequence ID" value="KAK7042135.1"/>
    <property type="molecule type" value="Genomic_DNA"/>
</dbReference>
<feature type="transmembrane region" description="Helical" evidence="1">
    <location>
        <begin position="308"/>
        <end position="330"/>
    </location>
</feature>
<keyword evidence="1" id="KW-0472">Membrane</keyword>
<evidence type="ECO:0000313" key="3">
    <source>
        <dbReference type="Proteomes" id="UP001362999"/>
    </source>
</evidence>
<evidence type="ECO:0000256" key="1">
    <source>
        <dbReference type="SAM" id="Phobius"/>
    </source>
</evidence>
<organism evidence="2 3">
    <name type="scientific">Favolaschia claudopus</name>
    <dbReference type="NCBI Taxonomy" id="2862362"/>
    <lineage>
        <taxon>Eukaryota</taxon>
        <taxon>Fungi</taxon>
        <taxon>Dikarya</taxon>
        <taxon>Basidiomycota</taxon>
        <taxon>Agaricomycotina</taxon>
        <taxon>Agaricomycetes</taxon>
        <taxon>Agaricomycetidae</taxon>
        <taxon>Agaricales</taxon>
        <taxon>Marasmiineae</taxon>
        <taxon>Mycenaceae</taxon>
        <taxon>Favolaschia</taxon>
    </lineage>
</organism>
<dbReference type="Proteomes" id="UP001362999">
    <property type="component" value="Unassembled WGS sequence"/>
</dbReference>
<protein>
    <submittedName>
        <fullName evidence="2">Uncharacterized protein</fullName>
    </submittedName>
</protein>
<name>A0AAW0CT86_9AGAR</name>
<dbReference type="AlphaFoldDB" id="A0AAW0CT86"/>
<keyword evidence="3" id="KW-1185">Reference proteome</keyword>
<dbReference type="Gene3D" id="2.60.120.260">
    <property type="entry name" value="Galactose-binding domain-like"/>
    <property type="match status" value="2"/>
</dbReference>
<comment type="caution">
    <text evidence="2">The sequence shown here is derived from an EMBL/GenBank/DDBJ whole genome shotgun (WGS) entry which is preliminary data.</text>
</comment>
<keyword evidence="1" id="KW-1133">Transmembrane helix</keyword>
<keyword evidence="1" id="KW-0812">Transmembrane</keyword>
<evidence type="ECO:0000313" key="2">
    <source>
        <dbReference type="EMBL" id="KAK7042135.1"/>
    </source>
</evidence>
<proteinExistence type="predicted"/>